<dbReference type="PANTHER" id="PTHR43861:SF1">
    <property type="entry name" value="TRANS-ACONITATE 2-METHYLTRANSFERASE"/>
    <property type="match status" value="1"/>
</dbReference>
<dbReference type="Proteomes" id="UP001345827">
    <property type="component" value="Unassembled WGS sequence"/>
</dbReference>
<evidence type="ECO:0000256" key="2">
    <source>
        <dbReference type="ARBA" id="ARBA00022679"/>
    </source>
</evidence>
<dbReference type="AlphaFoldDB" id="A0AAV9Q8S4"/>
<accession>A0AAV9Q8S4</accession>
<feature type="domain" description="Methyltransferase" evidence="3">
    <location>
        <begin position="52"/>
        <end position="145"/>
    </location>
</feature>
<evidence type="ECO:0000313" key="4">
    <source>
        <dbReference type="EMBL" id="KAK5538546.1"/>
    </source>
</evidence>
<sequence length="224" mass="24896">MDKTSDAKVLVREGYNKIAETYQKWTLEEETLRTVFLEKLFSHIGDTSTAKVLELGCGAGIPATRLLADHFQHVVANDISDAQIDLARTNVPQANVTFVREDMTQLTFEDDSLSAVVAFYSIIHLPREEQPAMLQQIWTWLTPGGILLCNLGVSDDPGTMNEDWLGARMYWSSFNAAANIEQLKKAGFAIVESEVLSIKEDGDMVPFLWILAKKGCLEAGQGQQ</sequence>
<dbReference type="GO" id="GO:0008168">
    <property type="term" value="F:methyltransferase activity"/>
    <property type="evidence" value="ECO:0007669"/>
    <property type="project" value="UniProtKB-KW"/>
</dbReference>
<evidence type="ECO:0000256" key="1">
    <source>
        <dbReference type="ARBA" id="ARBA00022603"/>
    </source>
</evidence>
<dbReference type="CDD" id="cd02440">
    <property type="entry name" value="AdoMet_MTases"/>
    <property type="match status" value="1"/>
</dbReference>
<dbReference type="Gene3D" id="3.40.50.150">
    <property type="entry name" value="Vaccinia Virus protein VP39"/>
    <property type="match status" value="1"/>
</dbReference>
<keyword evidence="2" id="KW-0808">Transferase</keyword>
<dbReference type="SUPFAM" id="SSF53335">
    <property type="entry name" value="S-adenosyl-L-methionine-dependent methyltransferases"/>
    <property type="match status" value="1"/>
</dbReference>
<name>A0AAV9Q8S4_9PEZI</name>
<comment type="caution">
    <text evidence="4">The sequence shown here is derived from an EMBL/GenBank/DDBJ whole genome shotgun (WGS) entry which is preliminary data.</text>
</comment>
<dbReference type="EMBL" id="JAXLQG010000006">
    <property type="protein sequence ID" value="KAK5538546.1"/>
    <property type="molecule type" value="Genomic_DNA"/>
</dbReference>
<dbReference type="InterPro" id="IPR029063">
    <property type="entry name" value="SAM-dependent_MTases_sf"/>
</dbReference>
<dbReference type="PANTHER" id="PTHR43861">
    <property type="entry name" value="TRANS-ACONITATE 2-METHYLTRANSFERASE-RELATED"/>
    <property type="match status" value="1"/>
</dbReference>
<gene>
    <name evidence="4" type="ORF">LTR25_004088</name>
</gene>
<keyword evidence="5" id="KW-1185">Reference proteome</keyword>
<dbReference type="InterPro" id="IPR041698">
    <property type="entry name" value="Methyltransf_25"/>
</dbReference>
<evidence type="ECO:0000313" key="5">
    <source>
        <dbReference type="Proteomes" id="UP001345827"/>
    </source>
</evidence>
<dbReference type="Pfam" id="PF13649">
    <property type="entry name" value="Methyltransf_25"/>
    <property type="match status" value="1"/>
</dbReference>
<keyword evidence="1" id="KW-0489">Methyltransferase</keyword>
<reference evidence="4 5" key="1">
    <citation type="submission" date="2023-06" db="EMBL/GenBank/DDBJ databases">
        <title>Black Yeasts Isolated from many extreme environments.</title>
        <authorList>
            <person name="Coleine C."/>
            <person name="Stajich J.E."/>
            <person name="Selbmann L."/>
        </authorList>
    </citation>
    <scope>NUCLEOTIDE SEQUENCE [LARGE SCALE GENOMIC DNA]</scope>
    <source>
        <strain evidence="4 5">CCFEE 5887</strain>
    </source>
</reference>
<protein>
    <recommendedName>
        <fullName evidence="3">Methyltransferase domain-containing protein</fullName>
    </recommendedName>
</protein>
<proteinExistence type="predicted"/>
<dbReference type="GO" id="GO:0032259">
    <property type="term" value="P:methylation"/>
    <property type="evidence" value="ECO:0007669"/>
    <property type="project" value="UniProtKB-KW"/>
</dbReference>
<organism evidence="4 5">
    <name type="scientific">Vermiconidia calcicola</name>
    <dbReference type="NCBI Taxonomy" id="1690605"/>
    <lineage>
        <taxon>Eukaryota</taxon>
        <taxon>Fungi</taxon>
        <taxon>Dikarya</taxon>
        <taxon>Ascomycota</taxon>
        <taxon>Pezizomycotina</taxon>
        <taxon>Dothideomycetes</taxon>
        <taxon>Dothideomycetidae</taxon>
        <taxon>Mycosphaerellales</taxon>
        <taxon>Extremaceae</taxon>
        <taxon>Vermiconidia</taxon>
    </lineage>
</organism>
<evidence type="ECO:0000259" key="3">
    <source>
        <dbReference type="Pfam" id="PF13649"/>
    </source>
</evidence>